<evidence type="ECO:0000313" key="10">
    <source>
        <dbReference type="EMBL" id="AJF93991.1"/>
    </source>
</evidence>
<keyword evidence="7" id="KW-0520">NAD</keyword>
<evidence type="ECO:0000256" key="6">
    <source>
        <dbReference type="ARBA" id="ARBA00023136"/>
    </source>
</evidence>
<evidence type="ECO:0000256" key="4">
    <source>
        <dbReference type="ARBA" id="ARBA00022692"/>
    </source>
</evidence>
<dbReference type="GO" id="GO:0005743">
    <property type="term" value="C:mitochondrial inner membrane"/>
    <property type="evidence" value="ECO:0007669"/>
    <property type="project" value="UniProtKB-SubCell"/>
</dbReference>
<feature type="transmembrane region" description="Helical" evidence="9">
    <location>
        <begin position="297"/>
        <end position="316"/>
    </location>
</feature>
<feature type="transmembrane region" description="Helical" evidence="9">
    <location>
        <begin position="146"/>
        <end position="166"/>
    </location>
</feature>
<dbReference type="PROSITE" id="PS00667">
    <property type="entry name" value="COMPLEX1_ND1_1"/>
    <property type="match status" value="1"/>
</dbReference>
<evidence type="ECO:0000256" key="2">
    <source>
        <dbReference type="ARBA" id="ARBA00010535"/>
    </source>
</evidence>
<evidence type="ECO:0000256" key="3">
    <source>
        <dbReference type="ARBA" id="ARBA00021009"/>
    </source>
</evidence>
<organism evidence="10">
    <name type="scientific">Tabachnickia sp. DVL-2014</name>
    <dbReference type="NCBI Taxonomy" id="1569960"/>
    <lineage>
        <taxon>Eukaryota</taxon>
        <taxon>Metazoa</taxon>
        <taxon>Porifera</taxon>
        <taxon>Hexactinellida</taxon>
        <taxon>Amphidiscophora</taxon>
        <taxon>Amphidiscosida</taxon>
        <taxon>Hyalonematidae</taxon>
        <taxon>Tabachnickia</taxon>
    </lineage>
</organism>
<keyword evidence="5 9" id="KW-1133">Transmembrane helix</keyword>
<dbReference type="EC" id="7.1.1.2" evidence="8"/>
<comment type="catalytic activity">
    <reaction evidence="8">
        <text>a ubiquinone + NADH + 5 H(+)(in) = a ubiquinol + NAD(+) + 4 H(+)(out)</text>
        <dbReference type="Rhea" id="RHEA:29091"/>
        <dbReference type="Rhea" id="RHEA-COMP:9565"/>
        <dbReference type="Rhea" id="RHEA-COMP:9566"/>
        <dbReference type="ChEBI" id="CHEBI:15378"/>
        <dbReference type="ChEBI" id="CHEBI:16389"/>
        <dbReference type="ChEBI" id="CHEBI:17976"/>
        <dbReference type="ChEBI" id="CHEBI:57540"/>
        <dbReference type="ChEBI" id="CHEBI:57945"/>
        <dbReference type="EC" id="7.1.1.2"/>
    </reaction>
</comment>
<keyword evidence="8 10" id="KW-0496">Mitochondrion</keyword>
<comment type="subcellular location">
    <subcellularLocation>
        <location evidence="1">Membrane</location>
        <topology evidence="1">Multi-pass membrane protein</topology>
    </subcellularLocation>
    <subcellularLocation>
        <location evidence="7">Mitochondrion inner membrane</location>
        <topology evidence="7">Multi-pass membrane protein</topology>
    </subcellularLocation>
</comment>
<feature type="transmembrane region" description="Helical" evidence="9">
    <location>
        <begin position="73"/>
        <end position="93"/>
    </location>
</feature>
<name>A0A0N7ALG9_9METZ</name>
<feature type="transmembrane region" description="Helical" evidence="9">
    <location>
        <begin position="257"/>
        <end position="276"/>
    </location>
</feature>
<keyword evidence="10" id="KW-0560">Oxidoreductase</keyword>
<dbReference type="InterPro" id="IPR001694">
    <property type="entry name" value="NADH_UbQ_OxRdtase_su1/FPO"/>
</dbReference>
<dbReference type="GO" id="GO:0003954">
    <property type="term" value="F:NADH dehydrogenase activity"/>
    <property type="evidence" value="ECO:0007669"/>
    <property type="project" value="TreeGrafter"/>
</dbReference>
<geneLocation type="mitochondrion" evidence="10"/>
<dbReference type="PROSITE" id="PS00668">
    <property type="entry name" value="COMPLEX1_ND1_2"/>
    <property type="match status" value="1"/>
</dbReference>
<dbReference type="HAMAP" id="MF_01350">
    <property type="entry name" value="NDH1_NuoH"/>
    <property type="match status" value="1"/>
</dbReference>
<reference evidence="10" key="1">
    <citation type="journal article" date="2014" name="Gene">
        <title>Eight new mtDNA sequences of glass sponges reveal an extensive usage of +1 frameshifting in mitochondrial translation.</title>
        <authorList>
            <person name="Haen K.M."/>
            <person name="Pett W."/>
            <person name="Lavrov D.V."/>
        </authorList>
    </citation>
    <scope>NUCLEOTIDE SEQUENCE</scope>
</reference>
<dbReference type="PANTHER" id="PTHR11432">
    <property type="entry name" value="NADH DEHYDROGENASE SUBUNIT 1"/>
    <property type="match status" value="1"/>
</dbReference>
<gene>
    <name evidence="10" type="primary">nad1</name>
</gene>
<evidence type="ECO:0000256" key="7">
    <source>
        <dbReference type="RuleBase" id="RU000471"/>
    </source>
</evidence>
<keyword evidence="8" id="KW-0830">Ubiquinone</keyword>
<protein>
    <recommendedName>
        <fullName evidence="3 8">NADH-ubiquinone oxidoreductase chain 1</fullName>
        <ecNumber evidence="8">7.1.1.2</ecNumber>
    </recommendedName>
</protein>
<evidence type="ECO:0000256" key="1">
    <source>
        <dbReference type="ARBA" id="ARBA00004141"/>
    </source>
</evidence>
<evidence type="ECO:0000256" key="5">
    <source>
        <dbReference type="ARBA" id="ARBA00022989"/>
    </source>
</evidence>
<evidence type="ECO:0000256" key="9">
    <source>
        <dbReference type="SAM" id="Phobius"/>
    </source>
</evidence>
<feature type="transmembrane region" description="Helical" evidence="9">
    <location>
        <begin position="6"/>
        <end position="27"/>
    </location>
</feature>
<feature type="transmembrane region" description="Helical" evidence="9">
    <location>
        <begin position="105"/>
        <end position="125"/>
    </location>
</feature>
<dbReference type="InterPro" id="IPR018086">
    <property type="entry name" value="NADH_UbQ_OxRdtase_su1_CS"/>
</dbReference>
<evidence type="ECO:0000256" key="8">
    <source>
        <dbReference type="RuleBase" id="RU000473"/>
    </source>
</evidence>
<feature type="transmembrane region" description="Helical" evidence="9">
    <location>
        <begin position="178"/>
        <end position="197"/>
    </location>
</feature>
<dbReference type="PANTHER" id="PTHR11432:SF3">
    <property type="entry name" value="NADH-UBIQUINONE OXIDOREDUCTASE CHAIN 1"/>
    <property type="match status" value="1"/>
</dbReference>
<keyword evidence="6 9" id="KW-0472">Membrane</keyword>
<dbReference type="GO" id="GO:0008137">
    <property type="term" value="F:NADH dehydrogenase (ubiquinone) activity"/>
    <property type="evidence" value="ECO:0007669"/>
    <property type="project" value="UniProtKB-EC"/>
</dbReference>
<dbReference type="Pfam" id="PF00146">
    <property type="entry name" value="NADHdh"/>
    <property type="match status" value="1"/>
</dbReference>
<keyword evidence="4 7" id="KW-0812">Transmembrane</keyword>
<dbReference type="AlphaFoldDB" id="A0A0N7ALG9"/>
<comment type="similarity">
    <text evidence="2 7">Belongs to the complex I subunit 1 family.</text>
</comment>
<sequence>MTNLINFIQITILIIFILLSVAFITLIERKLLAVSQSRNGPNIVNLSGLLQPIADAIKLLIKEIILPNNTNPILFILTPIITLTLALLAWTAIPFNKNYSASDLNVGILFIFAISSLSVYSILLTGWSSNSKYAFIGAIRATAQMISYEIAIGLIILTTIIIINSFNLNKILELQENIWLLIPLFPIFIMFMISSLAETNRTPFDLTEGESELVAGFNVEYTSINFTLLFLTEYTNISLISAMITIIFLGGSLLSNISTSSIFAIKISIIIYTFIWNRTTLPRMRYDQLMTLIWKSLLPLSLSAILITPTIFLISLTL</sequence>
<proteinExistence type="inferred from homology"/>
<accession>A0A0N7ALG9</accession>
<dbReference type="EMBL" id="KM580074">
    <property type="protein sequence ID" value="AJF93991.1"/>
    <property type="molecule type" value="Genomic_DNA"/>
</dbReference>
<dbReference type="GO" id="GO:0009060">
    <property type="term" value="P:aerobic respiration"/>
    <property type="evidence" value="ECO:0007669"/>
    <property type="project" value="TreeGrafter"/>
</dbReference>
<feature type="transmembrane region" description="Helical" evidence="9">
    <location>
        <begin position="228"/>
        <end position="251"/>
    </location>
</feature>